<name>T1DT33_9PORP</name>
<dbReference type="Proteomes" id="UP000018031">
    <property type="component" value="Unassembled WGS sequence"/>
</dbReference>
<reference evidence="2" key="1">
    <citation type="journal article" date="2013" name="Genome">
        <title>Draft Genome Sequences of Porphyromonas crevioricanis JCM 15906T and Porphyromonas cansulci JCM 13913T Isolated from a Canine Oral Cavity.</title>
        <authorList>
            <person name="Sakamoto M."/>
            <person name="Tanaka N."/>
            <person name="Shiwa Y."/>
            <person name="Yoshikawa H."/>
            <person name="Ohkuma M."/>
        </authorList>
    </citation>
    <scope>NUCLEOTIDE SEQUENCE [LARGE SCALE GENOMIC DNA]</scope>
    <source>
        <strain evidence="2">JCM 15906</strain>
    </source>
</reference>
<sequence>MDSKMTIKTCLFVDFAGCGNLEGIETKGSESILVIYDQA</sequence>
<proteinExistence type="predicted"/>
<protein>
    <submittedName>
        <fullName evidence="1">Uncharacterized protein</fullName>
    </submittedName>
</protein>
<evidence type="ECO:0000313" key="1">
    <source>
        <dbReference type="EMBL" id="GAD05980.1"/>
    </source>
</evidence>
<organism evidence="1 2">
    <name type="scientific">Porphyromonas crevioricanis JCM 15906</name>
    <dbReference type="NCBI Taxonomy" id="1305617"/>
    <lineage>
        <taxon>Bacteria</taxon>
        <taxon>Pseudomonadati</taxon>
        <taxon>Bacteroidota</taxon>
        <taxon>Bacteroidia</taxon>
        <taxon>Bacteroidales</taxon>
        <taxon>Porphyromonadaceae</taxon>
        <taxon>Porphyromonas</taxon>
    </lineage>
</organism>
<comment type="caution">
    <text evidence="1">The sequence shown here is derived from an EMBL/GenBank/DDBJ whole genome shotgun (WGS) entry which is preliminary data.</text>
</comment>
<gene>
    <name evidence="1" type="ORF">PORCRE_1694</name>
</gene>
<reference evidence="1 2" key="2">
    <citation type="journal article" date="2013" name="Genome Announc.">
        <title>Draft Genome Sequences of Porphyromonas crevioricanis JCM 15906T and Porphyromonas cansulci JCM 13913T Isolated from a Canine Oral Cavity.</title>
        <authorList>
            <person name="Sakamoto M."/>
            <person name="Tanaka N."/>
            <person name="Shiwa Y."/>
            <person name="Yoshikawa H."/>
            <person name="Ohkuma M."/>
        </authorList>
    </citation>
    <scope>NUCLEOTIDE SEQUENCE [LARGE SCALE GENOMIC DNA]</scope>
    <source>
        <strain evidence="1 2">JCM 15906</strain>
    </source>
</reference>
<dbReference type="AlphaFoldDB" id="T1DT33"/>
<dbReference type="EMBL" id="BAOU01000048">
    <property type="protein sequence ID" value="GAD05980.1"/>
    <property type="molecule type" value="Genomic_DNA"/>
</dbReference>
<evidence type="ECO:0000313" key="2">
    <source>
        <dbReference type="Proteomes" id="UP000018031"/>
    </source>
</evidence>
<accession>T1DT33</accession>